<name>A0A315EMG3_9BURK</name>
<proteinExistence type="predicted"/>
<keyword evidence="2" id="KW-1185">Reference proteome</keyword>
<comment type="caution">
    <text evidence="1">The sequence shown here is derived from an EMBL/GenBank/DDBJ whole genome shotgun (WGS) entry which is preliminary data.</text>
</comment>
<dbReference type="Gene3D" id="2.30.30.830">
    <property type="match status" value="1"/>
</dbReference>
<accession>A0A315EMG3</accession>
<dbReference type="InterPro" id="IPR007446">
    <property type="entry name" value="PilP"/>
</dbReference>
<evidence type="ECO:0000313" key="1">
    <source>
        <dbReference type="EMBL" id="PUE59043.1"/>
    </source>
</evidence>
<organism evidence="1 2">
    <name type="scientific">Limnohabitans curvus</name>
    <dbReference type="NCBI Taxonomy" id="323423"/>
    <lineage>
        <taxon>Bacteria</taxon>
        <taxon>Pseudomonadati</taxon>
        <taxon>Pseudomonadota</taxon>
        <taxon>Betaproteobacteria</taxon>
        <taxon>Burkholderiales</taxon>
        <taxon>Comamonadaceae</taxon>
        <taxon>Limnohabitans</taxon>
    </lineage>
</organism>
<gene>
    <name evidence="1" type="ORF">B9Z44_05225</name>
</gene>
<dbReference type="Pfam" id="PF04351">
    <property type="entry name" value="PilP"/>
    <property type="match status" value="1"/>
</dbReference>
<dbReference type="EMBL" id="NESP01000001">
    <property type="protein sequence ID" value="PUE59043.1"/>
    <property type="molecule type" value="Genomic_DNA"/>
</dbReference>
<dbReference type="Proteomes" id="UP000251341">
    <property type="component" value="Unassembled WGS sequence"/>
</dbReference>
<reference evidence="1 2" key="1">
    <citation type="submission" date="2017-04" db="EMBL/GenBank/DDBJ databases">
        <title>Unexpected and diverse lifestyles within the genus Limnohabitans.</title>
        <authorList>
            <person name="Kasalicky V."/>
            <person name="Mehrshad M."/>
            <person name="Andrei S.-A."/>
            <person name="Salcher M."/>
            <person name="Kratochvilova H."/>
            <person name="Simek K."/>
            <person name="Ghai R."/>
        </authorList>
    </citation>
    <scope>NUCLEOTIDE SEQUENCE [LARGE SCALE GENOMIC DNA]</scope>
    <source>
        <strain evidence="1 2">MWH-C5</strain>
    </source>
</reference>
<evidence type="ECO:0000313" key="2">
    <source>
        <dbReference type="Proteomes" id="UP000251341"/>
    </source>
</evidence>
<sequence>MMKPLNMSLPQLDWRQPWCWPRTIQYALFVSAGVVGMLALSPWWLQSWQAWDDANDAQAQLLTEQEARHALQVQSQPDTSFADAAALAELARLQGLQFSQVSLETPQQSPTLHALHMQQLPVRLTVQGSWDGWLDWLAQWPTAAPGVTVSSLELKADPHGGISAQVLAMAPQSTALDAAFELSSVNSESAASVDPFSTTGWSNAQRAHAEQHPSYARLVAPELLRPRDLLETFPRERLQYVGQIASGADLEALVKVLPPAGEKNDISMMRVHRVRVGRHLGQNFGKVLAVQSDQLVAQELVLTPTGEWQTREVRWPLHEVAP</sequence>
<evidence type="ECO:0008006" key="3">
    <source>
        <dbReference type="Google" id="ProtNLM"/>
    </source>
</evidence>
<dbReference type="AlphaFoldDB" id="A0A315EMG3"/>
<protein>
    <recommendedName>
        <fullName evidence="3">Pilus assembly protein PilP</fullName>
    </recommendedName>
</protein>
<dbReference type="RefSeq" id="WP_108358355.1">
    <property type="nucleotide sequence ID" value="NZ_NESP01000001.1"/>
</dbReference>